<dbReference type="GO" id="GO:0015990">
    <property type="term" value="P:electron transport coupled proton transport"/>
    <property type="evidence" value="ECO:0007669"/>
    <property type="project" value="TreeGrafter"/>
</dbReference>
<feature type="transmembrane region" description="Helical" evidence="7">
    <location>
        <begin position="598"/>
        <end position="616"/>
    </location>
</feature>
<evidence type="ECO:0000256" key="3">
    <source>
        <dbReference type="ARBA" id="ARBA00022692"/>
    </source>
</evidence>
<accession>A0A2R6XXW6</accession>
<comment type="caution">
    <text evidence="10">The sequence shown here is derived from an EMBL/GenBank/DDBJ whole genome shotgun (WGS) entry which is preliminary data.</text>
</comment>
<dbReference type="PANTHER" id="PTHR42829">
    <property type="entry name" value="NADH-UBIQUINONE OXIDOREDUCTASE CHAIN 5"/>
    <property type="match status" value="1"/>
</dbReference>
<evidence type="ECO:0000256" key="7">
    <source>
        <dbReference type="SAM" id="Phobius"/>
    </source>
</evidence>
<dbReference type="InterPro" id="IPR001516">
    <property type="entry name" value="Proton_antipo_N"/>
</dbReference>
<feature type="transmembrane region" description="Helical" evidence="7">
    <location>
        <begin position="491"/>
        <end position="516"/>
    </location>
</feature>
<dbReference type="EMBL" id="PEBX01000151">
    <property type="protein sequence ID" value="PTQ55267.1"/>
    <property type="molecule type" value="Genomic_DNA"/>
</dbReference>
<dbReference type="InterPro" id="IPR003945">
    <property type="entry name" value="NU5C-like"/>
</dbReference>
<feature type="transmembrane region" description="Helical" evidence="7">
    <location>
        <begin position="341"/>
        <end position="363"/>
    </location>
</feature>
<dbReference type="PANTHER" id="PTHR42829:SF2">
    <property type="entry name" value="NADH-UBIQUINONE OXIDOREDUCTASE CHAIN 5"/>
    <property type="match status" value="1"/>
</dbReference>
<feature type="transmembrane region" description="Helical" evidence="7">
    <location>
        <begin position="414"/>
        <end position="438"/>
    </location>
</feature>
<evidence type="ECO:0000256" key="6">
    <source>
        <dbReference type="RuleBase" id="RU000320"/>
    </source>
</evidence>
<evidence type="ECO:0000256" key="1">
    <source>
        <dbReference type="ARBA" id="ARBA00004651"/>
    </source>
</evidence>
<evidence type="ECO:0000256" key="2">
    <source>
        <dbReference type="ARBA" id="ARBA00008483"/>
    </source>
</evidence>
<dbReference type="InterPro" id="IPR001750">
    <property type="entry name" value="ND/Mrp_TM"/>
</dbReference>
<feature type="transmembrane region" description="Helical" evidence="7">
    <location>
        <begin position="450"/>
        <end position="471"/>
    </location>
</feature>
<keyword evidence="10" id="KW-0830">Ubiquinone</keyword>
<name>A0A2R6XXW6_9BACL</name>
<feature type="transmembrane region" description="Helical" evidence="7">
    <location>
        <begin position="119"/>
        <end position="137"/>
    </location>
</feature>
<proteinExistence type="inferred from homology"/>
<sequence>MNLDGSLLPFLVLAPPFIGFIVLTILGQRSRAFAGPFGTLLTVLSFVFSLLLFVEVLRSGEMVATPSWSYLALGESGVTFQFAAGPLGALMVLIVSGISSLVHLYSIGYMAEDTRRHVFFQYLSLFTLSMLGLVLSVNWLLLYVFWELVGLASFLLIGFYDREPAARDAAKKAFITTRFGDIGLFAAIILIYVQTKSFAVADTFQAVLAGDISDGMLTAIALLIFLGAAGKSGQFPLHVWLPDAMEGPTPVSALIHAATMVAAGVYLVAFSYPIFVAAPYALHIVAIIGVFTAIFAATMALVQNDIKRVLAYSTISQLGYMMLALGVGSTSAAMFHLTTHAFFKALLFLAAGNIIHAVGTNDILKMGGLWKKMPVTGWVFLIGALALSGIPPLAGYFSKEEIIALSLSYGSSFFVLAVATAFLTAVYMGRLFFLVFLGEPREVGQDAHEAPAPMLTATIVLALLTVFGGVINLPGAPYLAQFLNGTGEAEGVATLATTVTVVGLSLFGFLFAYLIFYKGTFSCPLNDTNRAVYKLLVNRYYIDTFYEKGLGGLIRLLGEVASFIDRWVVGEIVRMVTGLASGTGRVLADLQNGQVQRYNALALFTLFLLLLMYTLFTKGVFG</sequence>
<dbReference type="Pfam" id="PF00662">
    <property type="entry name" value="Proton_antipo_N"/>
    <property type="match status" value="1"/>
</dbReference>
<feature type="transmembrane region" description="Helical" evidence="7">
    <location>
        <begin position="143"/>
        <end position="161"/>
    </location>
</feature>
<feature type="transmembrane region" description="Helical" evidence="7">
    <location>
        <begin position="280"/>
        <end position="302"/>
    </location>
</feature>
<feature type="domain" description="NADH-Ubiquinone oxidoreductase (complex I) chain 5 N-terminal" evidence="9">
    <location>
        <begin position="71"/>
        <end position="120"/>
    </location>
</feature>
<comment type="similarity">
    <text evidence="2">Belongs to the CPA3 antiporters (TC 2.A.63) subunit A family.</text>
</comment>
<dbReference type="Proteomes" id="UP000244338">
    <property type="component" value="Unassembled WGS sequence"/>
</dbReference>
<protein>
    <submittedName>
        <fullName evidence="10">NADH-ubiquinone oxidoreductase chain L</fullName>
    </submittedName>
</protein>
<evidence type="ECO:0000256" key="5">
    <source>
        <dbReference type="ARBA" id="ARBA00023136"/>
    </source>
</evidence>
<keyword evidence="5 7" id="KW-0472">Membrane</keyword>
<feature type="transmembrane region" description="Helical" evidence="7">
    <location>
        <begin position="212"/>
        <end position="230"/>
    </location>
</feature>
<comment type="subcellular location">
    <subcellularLocation>
        <location evidence="1">Cell membrane</location>
        <topology evidence="1">Multi-pass membrane protein</topology>
    </subcellularLocation>
    <subcellularLocation>
        <location evidence="6">Membrane</location>
        <topology evidence="6">Multi-pass membrane protein</topology>
    </subcellularLocation>
</comment>
<feature type="transmembrane region" description="Helical" evidence="7">
    <location>
        <begin position="33"/>
        <end position="54"/>
    </location>
</feature>
<feature type="domain" description="NADH:quinone oxidoreductase/Mrp antiporter transmembrane" evidence="8">
    <location>
        <begin position="136"/>
        <end position="424"/>
    </location>
</feature>
<dbReference type="PRINTS" id="PR01435">
    <property type="entry name" value="NPOXDRDTASE5"/>
</dbReference>
<dbReference type="InterPro" id="IPR018393">
    <property type="entry name" value="NADHpl_OxRdtase_5_subgr"/>
</dbReference>
<reference evidence="11" key="1">
    <citation type="journal article" date="2018" name="Sci. Rep.">
        <title>Lignite coal burning seam in the remote Altai Mountains harbors a hydrogen-driven thermophilic microbial community.</title>
        <authorList>
            <person name="Kadnikov V.V."/>
            <person name="Mardanov A.V."/>
            <person name="Ivasenko D.A."/>
            <person name="Antsiferov D.V."/>
            <person name="Beletsky A.V."/>
            <person name="Karnachuk O.V."/>
            <person name="Ravin N.V."/>
        </authorList>
    </citation>
    <scope>NUCLEOTIDE SEQUENCE [LARGE SCALE GENOMIC DNA]</scope>
</reference>
<evidence type="ECO:0000313" key="11">
    <source>
        <dbReference type="Proteomes" id="UP000244338"/>
    </source>
</evidence>
<dbReference type="Pfam" id="PF00361">
    <property type="entry name" value="Proton_antipo_M"/>
    <property type="match status" value="1"/>
</dbReference>
<dbReference type="NCBIfam" id="NF005141">
    <property type="entry name" value="PRK06590.1"/>
    <property type="match status" value="1"/>
</dbReference>
<evidence type="ECO:0000259" key="8">
    <source>
        <dbReference type="Pfam" id="PF00361"/>
    </source>
</evidence>
<dbReference type="AlphaFoldDB" id="A0A2R6XXW6"/>
<feature type="transmembrane region" description="Helical" evidence="7">
    <location>
        <begin position="87"/>
        <end position="107"/>
    </location>
</feature>
<organism evidence="10 11">
    <name type="scientific">Candidatus Carbonibacillus altaicus</name>
    <dbReference type="NCBI Taxonomy" id="2163959"/>
    <lineage>
        <taxon>Bacteria</taxon>
        <taxon>Bacillati</taxon>
        <taxon>Bacillota</taxon>
        <taxon>Bacilli</taxon>
        <taxon>Bacillales</taxon>
        <taxon>Candidatus Carbonibacillus</taxon>
    </lineage>
</organism>
<dbReference type="PRINTS" id="PR01434">
    <property type="entry name" value="NADHDHGNASE5"/>
</dbReference>
<keyword evidence="3 6" id="KW-0812">Transmembrane</keyword>
<dbReference type="GO" id="GO:0008137">
    <property type="term" value="F:NADH dehydrogenase (ubiquinone) activity"/>
    <property type="evidence" value="ECO:0007669"/>
    <property type="project" value="InterPro"/>
</dbReference>
<dbReference type="GO" id="GO:0005886">
    <property type="term" value="C:plasma membrane"/>
    <property type="evidence" value="ECO:0007669"/>
    <property type="project" value="UniProtKB-SubCell"/>
</dbReference>
<feature type="transmembrane region" description="Helical" evidence="7">
    <location>
        <begin position="375"/>
        <end position="394"/>
    </location>
</feature>
<dbReference type="Gene3D" id="1.20.5.2700">
    <property type="match status" value="1"/>
</dbReference>
<evidence type="ECO:0000313" key="10">
    <source>
        <dbReference type="EMBL" id="PTQ55267.1"/>
    </source>
</evidence>
<evidence type="ECO:0000259" key="9">
    <source>
        <dbReference type="Pfam" id="PF00662"/>
    </source>
</evidence>
<evidence type="ECO:0000256" key="4">
    <source>
        <dbReference type="ARBA" id="ARBA00022989"/>
    </source>
</evidence>
<keyword evidence="4 7" id="KW-1133">Transmembrane helix</keyword>
<feature type="transmembrane region" description="Helical" evidence="7">
    <location>
        <begin position="309"/>
        <end position="335"/>
    </location>
</feature>
<gene>
    <name evidence="10" type="ORF">BSOLF_2600</name>
</gene>
<dbReference type="GO" id="GO:0042773">
    <property type="term" value="P:ATP synthesis coupled electron transport"/>
    <property type="evidence" value="ECO:0007669"/>
    <property type="project" value="InterPro"/>
</dbReference>
<feature type="transmembrane region" description="Helical" evidence="7">
    <location>
        <begin position="6"/>
        <end position="26"/>
    </location>
</feature>
<dbReference type="GO" id="GO:0003954">
    <property type="term" value="F:NADH dehydrogenase activity"/>
    <property type="evidence" value="ECO:0007669"/>
    <property type="project" value="TreeGrafter"/>
</dbReference>
<dbReference type="NCBIfam" id="TIGR01974">
    <property type="entry name" value="NDH_I_L"/>
    <property type="match status" value="1"/>
</dbReference>
<feature type="transmembrane region" description="Helical" evidence="7">
    <location>
        <begin position="251"/>
        <end position="274"/>
    </location>
</feature>